<organism evidence="3 4">
    <name type="scientific">Mikania micrantha</name>
    <name type="common">bitter vine</name>
    <dbReference type="NCBI Taxonomy" id="192012"/>
    <lineage>
        <taxon>Eukaryota</taxon>
        <taxon>Viridiplantae</taxon>
        <taxon>Streptophyta</taxon>
        <taxon>Embryophyta</taxon>
        <taxon>Tracheophyta</taxon>
        <taxon>Spermatophyta</taxon>
        <taxon>Magnoliopsida</taxon>
        <taxon>eudicotyledons</taxon>
        <taxon>Gunneridae</taxon>
        <taxon>Pentapetalae</taxon>
        <taxon>asterids</taxon>
        <taxon>campanulids</taxon>
        <taxon>Asterales</taxon>
        <taxon>Asteraceae</taxon>
        <taxon>Asteroideae</taxon>
        <taxon>Heliantheae alliance</taxon>
        <taxon>Eupatorieae</taxon>
        <taxon>Mikania</taxon>
    </lineage>
</organism>
<evidence type="ECO:0000313" key="4">
    <source>
        <dbReference type="Proteomes" id="UP000326396"/>
    </source>
</evidence>
<feature type="transmembrane region" description="Helical" evidence="2">
    <location>
        <begin position="1182"/>
        <end position="1206"/>
    </location>
</feature>
<evidence type="ECO:0000256" key="1">
    <source>
        <dbReference type="SAM" id="MobiDB-lite"/>
    </source>
</evidence>
<keyword evidence="2" id="KW-1133">Transmembrane helix</keyword>
<feature type="region of interest" description="Disordered" evidence="1">
    <location>
        <begin position="562"/>
        <end position="724"/>
    </location>
</feature>
<evidence type="ECO:0000256" key="2">
    <source>
        <dbReference type="SAM" id="Phobius"/>
    </source>
</evidence>
<feature type="compositionally biased region" description="Polar residues" evidence="1">
    <location>
        <begin position="641"/>
        <end position="655"/>
    </location>
</feature>
<proteinExistence type="predicted"/>
<dbReference type="Gene3D" id="3.40.50.150">
    <property type="entry name" value="Vaccinia Virus protein VP39"/>
    <property type="match status" value="1"/>
</dbReference>
<accession>A0A5N6L8K9</accession>
<feature type="transmembrane region" description="Helical" evidence="2">
    <location>
        <begin position="1034"/>
        <end position="1059"/>
    </location>
</feature>
<name>A0A5N6L8K9_9ASTR</name>
<keyword evidence="2" id="KW-0812">Transmembrane</keyword>
<feature type="compositionally biased region" description="Polar residues" evidence="1">
    <location>
        <begin position="1256"/>
        <end position="1275"/>
    </location>
</feature>
<dbReference type="Proteomes" id="UP000326396">
    <property type="component" value="Unassembled WGS sequence"/>
</dbReference>
<gene>
    <name evidence="3" type="ORF">E3N88_45858</name>
</gene>
<sequence length="1421" mass="156669">MKDDIATLKTLMYGSPFRSNDQCGDSEYRPEYHVRFDDFRDGKEPEDVPKYSVTDMPKEIATSDGTLPGVVRVLESDALEVPYEKHDGEIQIIEAQQVLMDGYPKYNLEISTNSSDTSQFSLLSKVMSASPAESEVQILVPGGGYFRLFKQLSDDGFRCLPNIDFSKVVIGDMLKHNNVCSYPCMRWRVMDMTSVHFADKSFALTSQQIVDNEIDDKVDGQLGEGSQKQTGENGNKKFNSFSKSKNKGTRKRNDTTPIAHLLILKDQGIDRQRQLIIMHCWVHETGRPPMELLIAWRKRLGAYLVSPAMGAHVVMYIAKMKGKFIFIFVIDNWLVLDDHQFLYEQKLRIHVCRCSKSGLPPMDVERHSCHGGYGFSRIWSKGEDHIRETLLGGDQVGTQHTLYTTKKRVGQPNWSERVIHYCFGKLLREGCQLVLDAHTAHCLREVHYLQDRILDWGKQDIILGSHVVWLFYTNHVNNQKDDLYVHGSITWKKRNVKMHGRKVLRRQELMEATKDTWLADSHGWLNKLGLYTMKPSAEGPSPQPLPPDKPPSVVEQVADHFQGVREQPDGEIETDKSHPMGEKEHTIADNTKKSDEEVVSDYQSSPRERSHCKKKQKVGLNLVNAGNNDKEAGTNPKDKQQVPTGPQAGNSSVSRGETGKDQKMQVDPSSTSGEAVGQGKHNPKRAAVQAKGNKNKGGFDVSRAVNGDRGKGKQNQFPGCKSLGTEDIPLGNRFSALDKSNEGDTASMSLDNMDETPVTVIEQCENNPIVLECPMNKEVDMDLGRILPDSILGSSSGAGSSVCNLSEYKKSVIMGYINGTKAVPALVANSWDEEQLNYFTDQCIRFGFAPDYLVVDNESFLEDNLLDVSSVQPLPENKRKAILKALNSNAKAVKAKHMVAWSVAEWVFFKVQVDKLGLDMTYAVEDVEDEVNGMAAFMAGQGCVYLSWKGCGGASLVHQYFMVFVGLVCFQMVVLGSCQAWPALGGILSDAGGFWGSPYMSVIRLSHSLMALLFPCGCGVAVEAGSGLVLLPPLLQVCFSSGAALLLTFGGVGPPWVFAKFFRGLCYLMWIGDRRVGDHVQMGCQVVSFGYGFCCWLSMPWFYSSCVICCLGLLEGLHYCRAVGWARGLLFSCGEGAGCWEVRFEPKTHPLHFGFLFFGSANELCKGLNSAYFHLGIASWSFAALGWPAVAVVAIFAFSAVAALAMDPSIGGFNPLISPPIRPPNEVNPTMVAQGTETTQEAPPSLSTKLPDFTHLGNQSSDSSFTPQEGGQSILSAHPCKSNEAYQNGEEVANPGGIRKERRTTRYSPLLSNMRIKEFIQESAVIDPNRCPVSMRNPTDLMQGDGKGVDATMEVQQVSAPHKPPQGRIEKPQNEQHTDEEVKGEIGGLGGRGHGDRKSGKEATAKEPEGLGSSLQGVVGP</sequence>
<feature type="compositionally biased region" description="Basic and acidic residues" evidence="1">
    <location>
        <begin position="628"/>
        <end position="640"/>
    </location>
</feature>
<protein>
    <submittedName>
        <fullName evidence="3">Uncharacterized protein</fullName>
    </submittedName>
</protein>
<feature type="region of interest" description="Disordered" evidence="1">
    <location>
        <begin position="1357"/>
        <end position="1421"/>
    </location>
</feature>
<dbReference type="OrthoDB" id="411785at2759"/>
<feature type="compositionally biased region" description="Basic and acidic residues" evidence="1">
    <location>
        <begin position="562"/>
        <end position="596"/>
    </location>
</feature>
<feature type="region of interest" description="Disordered" evidence="1">
    <location>
        <begin position="218"/>
        <end position="253"/>
    </location>
</feature>
<feature type="compositionally biased region" description="Basic and acidic residues" evidence="1">
    <location>
        <begin position="1368"/>
        <end position="1384"/>
    </location>
</feature>
<dbReference type="InterPro" id="IPR029063">
    <property type="entry name" value="SAM-dependent_MTases_sf"/>
</dbReference>
<keyword evidence="4" id="KW-1185">Reference proteome</keyword>
<keyword evidence="2" id="KW-0472">Membrane</keyword>
<dbReference type="EMBL" id="SZYD01002542">
    <property type="protein sequence ID" value="KAC9430410.1"/>
    <property type="molecule type" value="Genomic_DNA"/>
</dbReference>
<feature type="region of interest" description="Disordered" evidence="1">
    <location>
        <begin position="1256"/>
        <end position="1276"/>
    </location>
</feature>
<comment type="caution">
    <text evidence="3">The sequence shown here is derived from an EMBL/GenBank/DDBJ whole genome shotgun (WGS) entry which is preliminary data.</text>
</comment>
<reference evidence="3 4" key="1">
    <citation type="submission" date="2019-05" db="EMBL/GenBank/DDBJ databases">
        <title>Mikania micrantha, genome provides insights into the molecular mechanism of rapid growth.</title>
        <authorList>
            <person name="Liu B."/>
        </authorList>
    </citation>
    <scope>NUCLEOTIDE SEQUENCE [LARGE SCALE GENOMIC DNA]</scope>
    <source>
        <strain evidence="3">NLD-2019</strain>
        <tissue evidence="3">Leaf</tissue>
    </source>
</reference>
<feature type="compositionally biased region" description="Basic and acidic residues" evidence="1">
    <location>
        <begin position="1393"/>
        <end position="1409"/>
    </location>
</feature>
<feature type="transmembrane region" description="Helical" evidence="2">
    <location>
        <begin position="1002"/>
        <end position="1022"/>
    </location>
</feature>
<evidence type="ECO:0000313" key="3">
    <source>
        <dbReference type="EMBL" id="KAC9430410.1"/>
    </source>
</evidence>